<comment type="cofactor">
    <cofactor evidence="1">
        <name>FAD</name>
        <dbReference type="ChEBI" id="CHEBI:57692"/>
    </cofactor>
</comment>
<evidence type="ECO:0000313" key="6">
    <source>
        <dbReference type="EMBL" id="XAN07109.1"/>
    </source>
</evidence>
<dbReference type="Proteomes" id="UP001442841">
    <property type="component" value="Chromosome"/>
</dbReference>
<dbReference type="PANTHER" id="PTHR43400:SF10">
    <property type="entry name" value="3-OXOSTEROID 1-DEHYDROGENASE"/>
    <property type="match status" value="1"/>
</dbReference>
<keyword evidence="3" id="KW-0274">FAD</keyword>
<dbReference type="InterPro" id="IPR003953">
    <property type="entry name" value="FAD-dep_OxRdtase_2_FAD-bd"/>
</dbReference>
<dbReference type="SUPFAM" id="SSF56425">
    <property type="entry name" value="Succinate dehydrogenase/fumarate reductase flavoprotein, catalytic domain"/>
    <property type="match status" value="1"/>
</dbReference>
<keyword evidence="4" id="KW-0560">Oxidoreductase</keyword>
<dbReference type="InterPro" id="IPR036188">
    <property type="entry name" value="FAD/NAD-bd_sf"/>
</dbReference>
<evidence type="ECO:0000256" key="1">
    <source>
        <dbReference type="ARBA" id="ARBA00001974"/>
    </source>
</evidence>
<organism evidence="6 7">
    <name type="scientific">Ammonicoccus fulvus</name>
    <dbReference type="NCBI Taxonomy" id="3138240"/>
    <lineage>
        <taxon>Bacteria</taxon>
        <taxon>Bacillati</taxon>
        <taxon>Actinomycetota</taxon>
        <taxon>Actinomycetes</taxon>
        <taxon>Propionibacteriales</taxon>
        <taxon>Propionibacteriaceae</taxon>
        <taxon>Ammonicoccus</taxon>
    </lineage>
</organism>
<evidence type="ECO:0000256" key="2">
    <source>
        <dbReference type="ARBA" id="ARBA00022630"/>
    </source>
</evidence>
<gene>
    <name evidence="6" type="ORF">AADG42_07305</name>
</gene>
<evidence type="ECO:0000259" key="5">
    <source>
        <dbReference type="Pfam" id="PF00890"/>
    </source>
</evidence>
<accession>A0ABZ3FM28</accession>
<dbReference type="PANTHER" id="PTHR43400">
    <property type="entry name" value="FUMARATE REDUCTASE"/>
    <property type="match status" value="1"/>
</dbReference>
<dbReference type="EMBL" id="CP154795">
    <property type="protein sequence ID" value="XAN07109.1"/>
    <property type="molecule type" value="Genomic_DNA"/>
</dbReference>
<dbReference type="Gene3D" id="3.90.700.10">
    <property type="entry name" value="Succinate dehydrogenase/fumarate reductase flavoprotein, catalytic domain"/>
    <property type="match status" value="1"/>
</dbReference>
<keyword evidence="2" id="KW-0285">Flavoprotein</keyword>
<dbReference type="InterPro" id="IPR027477">
    <property type="entry name" value="Succ_DH/fumarate_Rdtase_cat_sf"/>
</dbReference>
<name>A0ABZ3FM28_9ACTN</name>
<sequence length="442" mass="46760">MSQHVDVAIIGAGAAGVMTALKASANADLTIAVFEKDLREGANAAISSGSLAAGGTRFQREAGIEDSPEQHAADILEHSRDEAHADLVHAVCRVAPTMVEWLADELAYPIEIGLNLPRAGMAAIRLHSDVGRQGGVRLMRHLRDALGERDNVALVDGAPVVDLIGVDHVTGVVIEQNGVREEIRADTVVLAGDGFANNRELFARFCSELGEPVYAGVSTSTGDAVPWLEERRAVFANMGSCLRHGLVVADHGTRVSPSLQFYGAVWINTDGERFADEESIGYSPLAGVLFDQPGKRALMVWDDEAMAITQESELMRESIAAGAFGRARDVTELAERSRIDAKKLETALVAAPGRRQLSAPYHWAWLTHGVLTTQGGCEIDTLGRVLRDDGTPIPGLRAAGGTAVGISGPNSDGYMSGNGLLAAFGMGWIIGDDLAAAGVRRA</sequence>
<dbReference type="Gene3D" id="3.50.50.60">
    <property type="entry name" value="FAD/NAD(P)-binding domain"/>
    <property type="match status" value="1"/>
</dbReference>
<dbReference type="RefSeq" id="WP_425308562.1">
    <property type="nucleotide sequence ID" value="NZ_CP154795.1"/>
</dbReference>
<reference evidence="6 7" key="1">
    <citation type="submission" date="2024-04" db="EMBL/GenBank/DDBJ databases">
        <title>Isolation of an actinomycete strain from pig manure.</title>
        <authorList>
            <person name="Gong T."/>
            <person name="Yu Z."/>
            <person name="An M."/>
            <person name="Wei C."/>
            <person name="Yang W."/>
            <person name="Liu L."/>
        </authorList>
    </citation>
    <scope>NUCLEOTIDE SEQUENCE [LARGE SCALE GENOMIC DNA]</scope>
    <source>
        <strain evidence="6 7">ZF39</strain>
    </source>
</reference>
<evidence type="ECO:0000256" key="4">
    <source>
        <dbReference type="ARBA" id="ARBA00023002"/>
    </source>
</evidence>
<dbReference type="InterPro" id="IPR050315">
    <property type="entry name" value="FAD-oxidoreductase_2"/>
</dbReference>
<keyword evidence="7" id="KW-1185">Reference proteome</keyword>
<feature type="domain" description="FAD-dependent oxidoreductase 2 FAD-binding" evidence="5">
    <location>
        <begin position="6"/>
        <end position="410"/>
    </location>
</feature>
<dbReference type="SUPFAM" id="SSF51905">
    <property type="entry name" value="FAD/NAD(P)-binding domain"/>
    <property type="match status" value="1"/>
</dbReference>
<dbReference type="Pfam" id="PF00890">
    <property type="entry name" value="FAD_binding_2"/>
    <property type="match status" value="1"/>
</dbReference>
<protein>
    <submittedName>
        <fullName evidence="6">FAD-dependent oxidoreductase</fullName>
    </submittedName>
</protein>
<proteinExistence type="predicted"/>
<evidence type="ECO:0000313" key="7">
    <source>
        <dbReference type="Proteomes" id="UP001442841"/>
    </source>
</evidence>
<evidence type="ECO:0000256" key="3">
    <source>
        <dbReference type="ARBA" id="ARBA00022827"/>
    </source>
</evidence>